<dbReference type="RefSeq" id="WP_100203088.1">
    <property type="nucleotide sequence ID" value="NZ_PGGW01000060.1"/>
</dbReference>
<dbReference type="Pfam" id="PF19690">
    <property type="entry name" value="DUF6191"/>
    <property type="match status" value="1"/>
</dbReference>
<gene>
    <name evidence="2" type="ORF">CUT44_18980</name>
</gene>
<dbReference type="Proteomes" id="UP000230407">
    <property type="component" value="Unassembled WGS sequence"/>
</dbReference>
<dbReference type="AlphaFoldDB" id="A0A2M8LVB3"/>
<organism evidence="2 3">
    <name type="scientific">Streptomyces carminius</name>
    <dbReference type="NCBI Taxonomy" id="2665496"/>
    <lineage>
        <taxon>Bacteria</taxon>
        <taxon>Bacillati</taxon>
        <taxon>Actinomycetota</taxon>
        <taxon>Actinomycetes</taxon>
        <taxon>Kitasatosporales</taxon>
        <taxon>Streptomycetaceae</taxon>
        <taxon>Streptomyces</taxon>
    </lineage>
</organism>
<dbReference type="InterPro" id="IPR045684">
    <property type="entry name" value="DUF6191"/>
</dbReference>
<feature type="region of interest" description="Disordered" evidence="1">
    <location>
        <begin position="1"/>
        <end position="74"/>
    </location>
</feature>
<name>A0A2M8LVB3_9ACTN</name>
<accession>A0A2M8LVB3</accession>
<comment type="caution">
    <text evidence="2">The sequence shown here is derived from an EMBL/GenBank/DDBJ whole genome shotgun (WGS) entry which is preliminary data.</text>
</comment>
<sequence length="74" mass="8013">MFNLVDELFNPGQRHAEDERQRLESTRFDEGAHEPGCGPIDLSSGCVLIRPPRPVPAEETDPAPEPGPGPDPAP</sequence>
<keyword evidence="3" id="KW-1185">Reference proteome</keyword>
<evidence type="ECO:0000313" key="2">
    <source>
        <dbReference type="EMBL" id="PJE95903.1"/>
    </source>
</evidence>
<feature type="compositionally biased region" description="Basic and acidic residues" evidence="1">
    <location>
        <begin position="14"/>
        <end position="33"/>
    </location>
</feature>
<dbReference type="EMBL" id="PGGW01000060">
    <property type="protein sequence ID" value="PJE95903.1"/>
    <property type="molecule type" value="Genomic_DNA"/>
</dbReference>
<evidence type="ECO:0000313" key="3">
    <source>
        <dbReference type="Proteomes" id="UP000230407"/>
    </source>
</evidence>
<reference evidence="2 3" key="1">
    <citation type="submission" date="2017-11" db="EMBL/GenBank/DDBJ databases">
        <title>Streptomyces carmine sp. nov., a novel actinomycete isolated from Sophora alopecuroides in Xinjiang, China.</title>
        <authorList>
            <person name="Wang Y."/>
            <person name="Luo X."/>
            <person name="Wan C."/>
            <person name="Zhang L."/>
        </authorList>
    </citation>
    <scope>NUCLEOTIDE SEQUENCE [LARGE SCALE GENOMIC DNA]</scope>
    <source>
        <strain evidence="2 3">TRM SA0054</strain>
    </source>
</reference>
<feature type="compositionally biased region" description="Pro residues" evidence="1">
    <location>
        <begin position="63"/>
        <end position="74"/>
    </location>
</feature>
<protein>
    <submittedName>
        <fullName evidence="2">Uncharacterized protein</fullName>
    </submittedName>
</protein>
<evidence type="ECO:0000256" key="1">
    <source>
        <dbReference type="SAM" id="MobiDB-lite"/>
    </source>
</evidence>
<proteinExistence type="predicted"/>